<evidence type="ECO:0000313" key="4">
    <source>
        <dbReference type="EMBL" id="EFN61155.1"/>
    </source>
</evidence>
<dbReference type="PANTHER" id="PTHR47966">
    <property type="entry name" value="BETA-SITE APP-CLEAVING ENZYME, ISOFORM A-RELATED"/>
    <property type="match status" value="1"/>
</dbReference>
<keyword evidence="5" id="KW-1185">Reference proteome</keyword>
<feature type="disulfide bond" evidence="2">
    <location>
        <begin position="88"/>
        <end position="92"/>
    </location>
</feature>
<dbReference type="Pfam" id="PF00026">
    <property type="entry name" value="Asp"/>
    <property type="match status" value="1"/>
</dbReference>
<gene>
    <name evidence="4" type="ORF">EAG_03771</name>
</gene>
<evidence type="ECO:0000313" key="5">
    <source>
        <dbReference type="Proteomes" id="UP000000311"/>
    </source>
</evidence>
<dbReference type="GO" id="GO:0006508">
    <property type="term" value="P:proteolysis"/>
    <property type="evidence" value="ECO:0007669"/>
    <property type="project" value="UniProtKB-KW"/>
</dbReference>
<dbReference type="InParanoid" id="E2AZI3"/>
<dbReference type="PROSITE" id="PS51767">
    <property type="entry name" value="PEPTIDASE_A1"/>
    <property type="match status" value="1"/>
</dbReference>
<feature type="domain" description="Peptidase A1" evidence="3">
    <location>
        <begin position="1"/>
        <end position="203"/>
    </location>
</feature>
<dbReference type="PRINTS" id="PR00792">
    <property type="entry name" value="PEPSIN"/>
</dbReference>
<dbReference type="PANTHER" id="PTHR47966:SF51">
    <property type="entry name" value="BETA-SITE APP-CLEAVING ENZYME, ISOFORM A-RELATED"/>
    <property type="match status" value="1"/>
</dbReference>
<evidence type="ECO:0000259" key="3">
    <source>
        <dbReference type="PROSITE" id="PS51767"/>
    </source>
</evidence>
<accession>E2AZI3</accession>
<keyword evidence="2" id="KW-1015">Disulfide bond</keyword>
<name>E2AZI3_CAMFO</name>
<dbReference type="AlphaFoldDB" id="E2AZI3"/>
<reference evidence="4 5" key="1">
    <citation type="journal article" date="2010" name="Science">
        <title>Genomic comparison of the ants Camponotus floridanus and Harpegnathos saltator.</title>
        <authorList>
            <person name="Bonasio R."/>
            <person name="Zhang G."/>
            <person name="Ye C."/>
            <person name="Mutti N.S."/>
            <person name="Fang X."/>
            <person name="Qin N."/>
            <person name="Donahue G."/>
            <person name="Yang P."/>
            <person name="Li Q."/>
            <person name="Li C."/>
            <person name="Zhang P."/>
            <person name="Huang Z."/>
            <person name="Berger S.L."/>
            <person name="Reinberg D."/>
            <person name="Wang J."/>
            <person name="Liebig J."/>
        </authorList>
    </citation>
    <scope>NUCLEOTIDE SEQUENCE [LARGE SCALE GENOMIC DNA]</scope>
    <source>
        <strain evidence="5">C129</strain>
    </source>
</reference>
<dbReference type="OrthoDB" id="7543269at2759"/>
<dbReference type="SUPFAM" id="SSF50630">
    <property type="entry name" value="Acid proteases"/>
    <property type="match status" value="1"/>
</dbReference>
<dbReference type="Gene3D" id="2.40.70.10">
    <property type="entry name" value="Acid Proteases"/>
    <property type="match status" value="2"/>
</dbReference>
<dbReference type="InterPro" id="IPR033121">
    <property type="entry name" value="PEPTIDASE_A1"/>
</dbReference>
<dbReference type="Proteomes" id="UP000000311">
    <property type="component" value="Unassembled WGS sequence"/>
</dbReference>
<keyword evidence="4" id="KW-0378">Hydrolase</keyword>
<evidence type="ECO:0000256" key="1">
    <source>
        <dbReference type="ARBA" id="ARBA00007447"/>
    </source>
</evidence>
<dbReference type="EMBL" id="GL444232">
    <property type="protein sequence ID" value="EFN61155.1"/>
    <property type="molecule type" value="Genomic_DNA"/>
</dbReference>
<proteinExistence type="inferred from homology"/>
<dbReference type="InterPro" id="IPR021109">
    <property type="entry name" value="Peptidase_aspartic_dom_sf"/>
</dbReference>
<dbReference type="OMA" id="KSICVTV"/>
<dbReference type="STRING" id="104421.E2AZI3"/>
<dbReference type="InterPro" id="IPR001461">
    <property type="entry name" value="Aspartic_peptidase_A1"/>
</dbReference>
<dbReference type="FunFam" id="2.40.70.10:FF:000044">
    <property type="entry name" value="Lysosomal aspartic protease"/>
    <property type="match status" value="1"/>
</dbReference>
<organism evidence="5">
    <name type="scientific">Camponotus floridanus</name>
    <name type="common">Florida carpenter ant</name>
    <dbReference type="NCBI Taxonomy" id="104421"/>
    <lineage>
        <taxon>Eukaryota</taxon>
        <taxon>Metazoa</taxon>
        <taxon>Ecdysozoa</taxon>
        <taxon>Arthropoda</taxon>
        <taxon>Hexapoda</taxon>
        <taxon>Insecta</taxon>
        <taxon>Pterygota</taxon>
        <taxon>Neoptera</taxon>
        <taxon>Endopterygota</taxon>
        <taxon>Hymenoptera</taxon>
        <taxon>Apocrita</taxon>
        <taxon>Aculeata</taxon>
        <taxon>Formicoidea</taxon>
        <taxon>Formicidae</taxon>
        <taxon>Formicinae</taxon>
        <taxon>Camponotus</taxon>
    </lineage>
</organism>
<feature type="non-terminal residue" evidence="4">
    <location>
        <position position="1"/>
    </location>
</feature>
<protein>
    <submittedName>
        <fullName evidence="4">Lysosomal aspartic protease</fullName>
    </submittedName>
</protein>
<keyword evidence="4" id="KW-0645">Protease</keyword>
<comment type="similarity">
    <text evidence="1">Belongs to the peptidase A1 family.</text>
</comment>
<dbReference type="Gene3D" id="2.60.40.1960">
    <property type="match status" value="1"/>
</dbReference>
<dbReference type="GO" id="GO:0004190">
    <property type="term" value="F:aspartic-type endopeptidase activity"/>
    <property type="evidence" value="ECO:0007669"/>
    <property type="project" value="InterPro"/>
</dbReference>
<sequence>GVIGLSYYQIYGGIRTLFDYMIQQRLVSSRIFSFNLNRNVSADFGGKFIFGGSDPAFYEGKITYVPVTHRGLWQITIDSIRLNNFTWCEKSCQANVDTSTWKIIGPEKDVSLINRLIEINSHGSINCSRIFHLPTITFNLGGKAFDLTGKDYIIRVNDKSICVTVFWKHDLIYDDKMKWILGIPFMGRYYTEFDMEKNRVGFAFAKNV</sequence>
<evidence type="ECO:0000256" key="2">
    <source>
        <dbReference type="PIRSR" id="PIRSR601461-2"/>
    </source>
</evidence>